<evidence type="ECO:0000313" key="2">
    <source>
        <dbReference type="Proteomes" id="UP000238426"/>
    </source>
</evidence>
<dbReference type="Proteomes" id="UP000238426">
    <property type="component" value="Unassembled WGS sequence"/>
</dbReference>
<evidence type="ECO:0008006" key="3">
    <source>
        <dbReference type="Google" id="ProtNLM"/>
    </source>
</evidence>
<name>A0A2T1NEF2_9FLAO</name>
<accession>A0A2T1NEF2</accession>
<organism evidence="1 2">
    <name type="scientific">Aurantibacter aestuarii</name>
    <dbReference type="NCBI Taxonomy" id="1266046"/>
    <lineage>
        <taxon>Bacteria</taxon>
        <taxon>Pseudomonadati</taxon>
        <taxon>Bacteroidota</taxon>
        <taxon>Flavobacteriia</taxon>
        <taxon>Flavobacteriales</taxon>
        <taxon>Flavobacteriaceae</taxon>
        <taxon>Aurantibacter</taxon>
    </lineage>
</organism>
<dbReference type="OrthoDB" id="1464645at2"/>
<protein>
    <recommendedName>
        <fullName evidence="3">Lipoprotein</fullName>
    </recommendedName>
</protein>
<sequence length="138" mass="15882">MKLFLLALFIVVSSCKTNKNYIGQYVNVKPSKQEFKSFKTKSSLYITNSKLSLNKDSTYLYKSCGLLSYGNWIFNNDSIILKPKKVFSMSDSINPIKNDLENYTFRFKALESDNVLVGKVKDLEKPGTYLMNKFVLED</sequence>
<gene>
    <name evidence="1" type="ORF">C7H52_05760</name>
</gene>
<proteinExistence type="predicted"/>
<dbReference type="RefSeq" id="WP_106462920.1">
    <property type="nucleotide sequence ID" value="NZ_PXOQ01000007.1"/>
</dbReference>
<reference evidence="1 2" key="1">
    <citation type="submission" date="2018-03" db="EMBL/GenBank/DDBJ databases">
        <title>Mesoflavibacter sp. HG37 and Mesoflavibacter sp. HG96 sp.nov., two marine bacteria isolated from seawater of Western Pacific Ocean.</title>
        <authorList>
            <person name="Cheng H."/>
            <person name="Wu Y.-H."/>
            <person name="Guo L.-L."/>
            <person name="Xu X.-W."/>
        </authorList>
    </citation>
    <scope>NUCLEOTIDE SEQUENCE [LARGE SCALE GENOMIC DNA]</scope>
    <source>
        <strain evidence="1 2">KCTC 32269</strain>
    </source>
</reference>
<evidence type="ECO:0000313" key="1">
    <source>
        <dbReference type="EMBL" id="PSG90779.1"/>
    </source>
</evidence>
<comment type="caution">
    <text evidence="1">The sequence shown here is derived from an EMBL/GenBank/DDBJ whole genome shotgun (WGS) entry which is preliminary data.</text>
</comment>
<dbReference type="PROSITE" id="PS51257">
    <property type="entry name" value="PROKAR_LIPOPROTEIN"/>
    <property type="match status" value="1"/>
</dbReference>
<dbReference type="EMBL" id="PXOQ01000007">
    <property type="protein sequence ID" value="PSG90779.1"/>
    <property type="molecule type" value="Genomic_DNA"/>
</dbReference>
<dbReference type="AlphaFoldDB" id="A0A2T1NEF2"/>
<keyword evidence="2" id="KW-1185">Reference proteome</keyword>